<feature type="compositionally biased region" description="Polar residues" evidence="1">
    <location>
        <begin position="14"/>
        <end position="24"/>
    </location>
</feature>
<reference evidence="2 3" key="1">
    <citation type="submission" date="2019-05" db="EMBL/GenBank/DDBJ databases">
        <title>Emergence of the Ug99 lineage of the wheat stem rust pathogen through somatic hybridization.</title>
        <authorList>
            <person name="Li F."/>
            <person name="Upadhyaya N.M."/>
            <person name="Sperschneider J."/>
            <person name="Matny O."/>
            <person name="Nguyen-Phuc H."/>
            <person name="Mago R."/>
            <person name="Raley C."/>
            <person name="Miller M.E."/>
            <person name="Silverstein K.A.T."/>
            <person name="Henningsen E."/>
            <person name="Hirsch C.D."/>
            <person name="Visser B."/>
            <person name="Pretorius Z.A."/>
            <person name="Steffenson B.J."/>
            <person name="Schwessinger B."/>
            <person name="Dodds P.N."/>
            <person name="Figueroa M."/>
        </authorList>
    </citation>
    <scope>NUCLEOTIDE SEQUENCE [LARGE SCALE GENOMIC DNA]</scope>
    <source>
        <strain evidence="2 3">Ug99</strain>
    </source>
</reference>
<evidence type="ECO:0000313" key="3">
    <source>
        <dbReference type="Proteomes" id="UP000325313"/>
    </source>
</evidence>
<dbReference type="AlphaFoldDB" id="A0A5B0MPA9"/>
<dbReference type="Proteomes" id="UP000325313">
    <property type="component" value="Unassembled WGS sequence"/>
</dbReference>
<name>A0A5B0MPA9_PUCGR</name>
<gene>
    <name evidence="2" type="ORF">PGTUg99_017088</name>
</gene>
<proteinExistence type="predicted"/>
<feature type="compositionally biased region" description="Polar residues" evidence="1">
    <location>
        <begin position="220"/>
        <end position="230"/>
    </location>
</feature>
<evidence type="ECO:0000256" key="1">
    <source>
        <dbReference type="SAM" id="MobiDB-lite"/>
    </source>
</evidence>
<accession>A0A5B0MPA9</accession>
<dbReference type="EMBL" id="VDEP01000447">
    <property type="protein sequence ID" value="KAA1078795.1"/>
    <property type="molecule type" value="Genomic_DNA"/>
</dbReference>
<feature type="compositionally biased region" description="Polar residues" evidence="1">
    <location>
        <begin position="246"/>
        <end position="259"/>
    </location>
</feature>
<comment type="caution">
    <text evidence="2">The sequence shown here is derived from an EMBL/GenBank/DDBJ whole genome shotgun (WGS) entry which is preliminary data.</text>
</comment>
<sequence>MYKSLLTSKIKAKNSGNAKVTAKSTPDEADSSEEDSMAGEVQFATGAVPKHDEMGFTPYFHKNIKTMRGPIPLTIFNKAWKNRAILYHAKKKSKFEDSSSNRNRYTGLPYPSEWTQTFTEWTNNHQSFHKTLVEEFDYKKMAKWLLAHKANADALVAEDGFMVALRYDVQVRTNAFAHRVLLSVADISVFRPKIAHSCYATARKFGELEFTDNPYAESGVRSNWDPTTGQPKMEKKAQVSKASIAPTPSGSSSLPQDVNGSGLGPKTVPKPDPTPMSGWVKLEYVLPRPEPVLGLFGFGSAVCMPGSGRPDCFSLCRATLTKTDLPDYQNTRPNPTR</sequence>
<evidence type="ECO:0000313" key="2">
    <source>
        <dbReference type="EMBL" id="KAA1078795.1"/>
    </source>
</evidence>
<protein>
    <submittedName>
        <fullName evidence="2">Uncharacterized protein</fullName>
    </submittedName>
</protein>
<feature type="region of interest" description="Disordered" evidence="1">
    <location>
        <begin position="216"/>
        <end position="274"/>
    </location>
</feature>
<feature type="compositionally biased region" description="Acidic residues" evidence="1">
    <location>
        <begin position="27"/>
        <end position="37"/>
    </location>
</feature>
<organism evidence="2 3">
    <name type="scientific">Puccinia graminis f. sp. tritici</name>
    <dbReference type="NCBI Taxonomy" id="56615"/>
    <lineage>
        <taxon>Eukaryota</taxon>
        <taxon>Fungi</taxon>
        <taxon>Dikarya</taxon>
        <taxon>Basidiomycota</taxon>
        <taxon>Pucciniomycotina</taxon>
        <taxon>Pucciniomycetes</taxon>
        <taxon>Pucciniales</taxon>
        <taxon>Pucciniaceae</taxon>
        <taxon>Puccinia</taxon>
    </lineage>
</organism>
<feature type="region of interest" description="Disordered" evidence="1">
    <location>
        <begin position="1"/>
        <end position="38"/>
    </location>
</feature>